<keyword evidence="1" id="KW-0732">Signal</keyword>
<feature type="domain" description="Low molecular weight antigen MTB12-like C-terminal" evidence="4">
    <location>
        <begin position="43"/>
        <end position="153"/>
    </location>
</feature>
<gene>
    <name evidence="5" type="ORF">ACFYWW_33265</name>
</gene>
<evidence type="ECO:0000313" key="5">
    <source>
        <dbReference type="EMBL" id="MFF3343512.1"/>
    </source>
</evidence>
<name>A0ABW6RQT0_9ACTN</name>
<evidence type="ECO:0000259" key="4">
    <source>
        <dbReference type="Pfam" id="PF26580"/>
    </source>
</evidence>
<evidence type="ECO:0000256" key="1">
    <source>
        <dbReference type="ARBA" id="ARBA00022729"/>
    </source>
</evidence>
<evidence type="ECO:0000313" key="6">
    <source>
        <dbReference type="Proteomes" id="UP001601976"/>
    </source>
</evidence>
<dbReference type="EMBL" id="JBIAPK010000015">
    <property type="protein sequence ID" value="MFF3343512.1"/>
    <property type="molecule type" value="Genomic_DNA"/>
</dbReference>
<comment type="similarity">
    <text evidence="2">Belongs to the MTB12 family.</text>
</comment>
<dbReference type="Pfam" id="PF26580">
    <property type="entry name" value="Mtb12_C"/>
    <property type="match status" value="1"/>
</dbReference>
<evidence type="ECO:0000256" key="2">
    <source>
        <dbReference type="ARBA" id="ARBA00093774"/>
    </source>
</evidence>
<comment type="caution">
    <text evidence="5">The sequence shown here is derived from an EMBL/GenBank/DDBJ whole genome shotgun (WGS) entry which is preliminary data.</text>
</comment>
<keyword evidence="6" id="KW-1185">Reference proteome</keyword>
<sequence length="159" mass="16501">MLILVPAAAACGDDNDAPEAPPRSPAVGTSPPATPERDAPADPAAARTAVEKSWKTFFDPKASVETKAKVLQNGERMRSLLTAFADDPNAKRSSVDVKDVKFTSATEADVTYDLLVGGQPALPDSKGTSVLQGDVWKVSVKTLCALVQLSGNAPVPPGC</sequence>
<dbReference type="InterPro" id="IPR058644">
    <property type="entry name" value="Mtb12-like_C"/>
</dbReference>
<proteinExistence type="inferred from homology"/>
<organism evidence="5 6">
    <name type="scientific">Streptomyces flavidovirens</name>
    <dbReference type="NCBI Taxonomy" id="67298"/>
    <lineage>
        <taxon>Bacteria</taxon>
        <taxon>Bacillati</taxon>
        <taxon>Actinomycetota</taxon>
        <taxon>Actinomycetes</taxon>
        <taxon>Kitasatosporales</taxon>
        <taxon>Streptomycetaceae</taxon>
        <taxon>Streptomyces</taxon>
    </lineage>
</organism>
<feature type="region of interest" description="Disordered" evidence="3">
    <location>
        <begin position="8"/>
        <end position="47"/>
    </location>
</feature>
<protein>
    <recommendedName>
        <fullName evidence="4">Low molecular weight antigen MTB12-like C-terminal domain-containing protein</fullName>
    </recommendedName>
</protein>
<dbReference type="RefSeq" id="WP_355725415.1">
    <property type="nucleotide sequence ID" value="NZ_JBEXNP010000021.1"/>
</dbReference>
<dbReference type="Proteomes" id="UP001601976">
    <property type="component" value="Unassembled WGS sequence"/>
</dbReference>
<accession>A0ABW6RQT0</accession>
<reference evidence="5 6" key="1">
    <citation type="submission" date="2024-10" db="EMBL/GenBank/DDBJ databases">
        <title>The Natural Products Discovery Center: Release of the First 8490 Sequenced Strains for Exploring Actinobacteria Biosynthetic Diversity.</title>
        <authorList>
            <person name="Kalkreuter E."/>
            <person name="Kautsar S.A."/>
            <person name="Yang D."/>
            <person name="Bader C.D."/>
            <person name="Teijaro C.N."/>
            <person name="Fluegel L."/>
            <person name="Davis C.M."/>
            <person name="Simpson J.R."/>
            <person name="Lauterbach L."/>
            <person name="Steele A.D."/>
            <person name="Gui C."/>
            <person name="Meng S."/>
            <person name="Li G."/>
            <person name="Viehrig K."/>
            <person name="Ye F."/>
            <person name="Su P."/>
            <person name="Kiefer A.F."/>
            <person name="Nichols A."/>
            <person name="Cepeda A.J."/>
            <person name="Yan W."/>
            <person name="Fan B."/>
            <person name="Jiang Y."/>
            <person name="Adhikari A."/>
            <person name="Zheng C.-J."/>
            <person name="Schuster L."/>
            <person name="Cowan T.M."/>
            <person name="Smanski M.J."/>
            <person name="Chevrette M.G."/>
            <person name="De Carvalho L.P.S."/>
            <person name="Shen B."/>
        </authorList>
    </citation>
    <scope>NUCLEOTIDE SEQUENCE [LARGE SCALE GENOMIC DNA]</scope>
    <source>
        <strain evidence="5 6">NPDC003029</strain>
    </source>
</reference>
<evidence type="ECO:0000256" key="3">
    <source>
        <dbReference type="SAM" id="MobiDB-lite"/>
    </source>
</evidence>